<gene>
    <name evidence="2" type="ORF">FBEOM_3439</name>
</gene>
<keyword evidence="1" id="KW-0175">Coiled coil</keyword>
<dbReference type="EMBL" id="PVQB02000129">
    <property type="protein sequence ID" value="KAF4342627.1"/>
    <property type="molecule type" value="Genomic_DNA"/>
</dbReference>
<evidence type="ECO:0000313" key="2">
    <source>
        <dbReference type="EMBL" id="KAF4342627.1"/>
    </source>
</evidence>
<evidence type="ECO:0000313" key="3">
    <source>
        <dbReference type="Proteomes" id="UP000730481"/>
    </source>
</evidence>
<reference evidence="2" key="1">
    <citation type="journal article" date="2017" name="Mycologia">
        <title>Fusarium algeriense, sp. nov., a novel toxigenic crown rot pathogen of durum wheat from Algeria is nested in the Fusarium burgessii species complex.</title>
        <authorList>
            <person name="Laraba I."/>
            <person name="Keddad A."/>
            <person name="Boureghda H."/>
            <person name="Abdallah N."/>
            <person name="Vaughan M.M."/>
            <person name="Proctor R.H."/>
            <person name="Busman M."/>
            <person name="O'Donnell K."/>
        </authorList>
    </citation>
    <scope>NUCLEOTIDE SEQUENCE</scope>
    <source>
        <strain evidence="2">NRRL 25174</strain>
    </source>
</reference>
<organism evidence="2 3">
    <name type="scientific">Fusarium beomiforme</name>
    <dbReference type="NCBI Taxonomy" id="44412"/>
    <lineage>
        <taxon>Eukaryota</taxon>
        <taxon>Fungi</taxon>
        <taxon>Dikarya</taxon>
        <taxon>Ascomycota</taxon>
        <taxon>Pezizomycotina</taxon>
        <taxon>Sordariomycetes</taxon>
        <taxon>Hypocreomycetidae</taxon>
        <taxon>Hypocreales</taxon>
        <taxon>Nectriaceae</taxon>
        <taxon>Fusarium</taxon>
        <taxon>Fusarium burgessii species complex</taxon>
    </lineage>
</organism>
<dbReference type="InterPro" id="IPR012471">
    <property type="entry name" value="DUF1690"/>
</dbReference>
<accession>A0A9P5DZ18</accession>
<dbReference type="AlphaFoldDB" id="A0A9P5DZ18"/>
<protein>
    <submittedName>
        <fullName evidence="2">Ochre suppressor tyr-tRNA</fullName>
    </submittedName>
</protein>
<name>A0A9P5DZ18_9HYPO</name>
<feature type="coiled-coil region" evidence="1">
    <location>
        <begin position="132"/>
        <end position="166"/>
    </location>
</feature>
<evidence type="ECO:0000256" key="1">
    <source>
        <dbReference type="SAM" id="Coils"/>
    </source>
</evidence>
<keyword evidence="3" id="KW-1185">Reference proteome</keyword>
<dbReference type="OrthoDB" id="5544375at2759"/>
<proteinExistence type="predicted"/>
<sequence>MSMAPRAGAISNLEKEISKPLEEIVLNLMLALILGFLRPFEPLAFSTAAGIEVCEIDILQEQAILPQDQIAAATDRRSVTHPNNAGNFQEGYHEPGIEHRLRSHCGRHNGFQRVETNLLTCVEGTDVSRSKIVELQIQARVAEELKKLQQKEAEALKIAHEKLANADFKDDNSTSQYTVNKEIEAMRQKLESRKQVRPLPESVEGARNEVIRCLREHDRRPLDCWQEVENFKAEVKKLEKSWVEKVVS</sequence>
<dbReference type="Pfam" id="PF07956">
    <property type="entry name" value="DUF1690"/>
    <property type="match status" value="1"/>
</dbReference>
<reference evidence="2" key="2">
    <citation type="submission" date="2020-02" db="EMBL/GenBank/DDBJ databases">
        <title>Identification and distribution of gene clusters putatively required for synthesis of sphingolipid metabolism inhibitors in phylogenetically diverse species of the filamentous fungus Fusarium.</title>
        <authorList>
            <person name="Kim H.-S."/>
            <person name="Busman M."/>
            <person name="Brown D.W."/>
            <person name="Divon H."/>
            <person name="Uhlig S."/>
            <person name="Proctor R.H."/>
        </authorList>
    </citation>
    <scope>NUCLEOTIDE SEQUENCE</scope>
    <source>
        <strain evidence="2">NRRL 25174</strain>
    </source>
</reference>
<dbReference type="Proteomes" id="UP000730481">
    <property type="component" value="Unassembled WGS sequence"/>
</dbReference>
<comment type="caution">
    <text evidence="2">The sequence shown here is derived from an EMBL/GenBank/DDBJ whole genome shotgun (WGS) entry which is preliminary data.</text>
</comment>